<evidence type="ECO:0000313" key="1">
    <source>
        <dbReference type="EMBL" id="MCM5677959.1"/>
    </source>
</evidence>
<comment type="caution">
    <text evidence="1">The sequence shown here is derived from an EMBL/GenBank/DDBJ whole genome shotgun (WGS) entry which is preliminary data.</text>
</comment>
<reference evidence="1" key="1">
    <citation type="submission" date="2022-05" db="EMBL/GenBank/DDBJ databases">
        <title>Schlegelella sp. nov., isolated from mangrove soil.</title>
        <authorList>
            <person name="Liu Y."/>
            <person name="Ge X."/>
            <person name="Liu W."/>
        </authorList>
    </citation>
    <scope>NUCLEOTIDE SEQUENCE</scope>
    <source>
        <strain evidence="1">S2-27</strain>
    </source>
</reference>
<dbReference type="Proteomes" id="UP001165541">
    <property type="component" value="Unassembled WGS sequence"/>
</dbReference>
<accession>A0ABT0YHU4</accession>
<organism evidence="1 2">
    <name type="scientific">Caldimonas mangrovi</name>
    <dbReference type="NCBI Taxonomy" id="2944811"/>
    <lineage>
        <taxon>Bacteria</taxon>
        <taxon>Pseudomonadati</taxon>
        <taxon>Pseudomonadota</taxon>
        <taxon>Betaproteobacteria</taxon>
        <taxon>Burkholderiales</taxon>
        <taxon>Sphaerotilaceae</taxon>
        <taxon>Caldimonas</taxon>
    </lineage>
</organism>
<protein>
    <submittedName>
        <fullName evidence="1">Uncharacterized protein</fullName>
    </submittedName>
</protein>
<gene>
    <name evidence="1" type="ORF">M8A51_00250</name>
</gene>
<name>A0ABT0YHU4_9BURK</name>
<proteinExistence type="predicted"/>
<keyword evidence="2" id="KW-1185">Reference proteome</keyword>
<sequence length="49" mass="5475">MAMRHAMQTAAFLAAKPTSWRAFRLYKREFDAVLTPRLSPSGDSFSAGK</sequence>
<evidence type="ECO:0000313" key="2">
    <source>
        <dbReference type="Proteomes" id="UP001165541"/>
    </source>
</evidence>
<dbReference type="EMBL" id="JAMKFE010000001">
    <property type="protein sequence ID" value="MCM5677959.1"/>
    <property type="molecule type" value="Genomic_DNA"/>
</dbReference>